<evidence type="ECO:0000259" key="6">
    <source>
        <dbReference type="Pfam" id="PF04542"/>
    </source>
</evidence>
<accession>A0A1S1H7K1</accession>
<dbReference type="GO" id="GO:0003677">
    <property type="term" value="F:DNA binding"/>
    <property type="evidence" value="ECO:0007669"/>
    <property type="project" value="InterPro"/>
</dbReference>
<dbReference type="Proteomes" id="UP000179467">
    <property type="component" value="Unassembled WGS sequence"/>
</dbReference>
<evidence type="ECO:0000256" key="4">
    <source>
        <dbReference type="ARBA" id="ARBA00023163"/>
    </source>
</evidence>
<dbReference type="InterPro" id="IPR013249">
    <property type="entry name" value="RNA_pol_sigma70_r4_t2"/>
</dbReference>
<evidence type="ECO:0000256" key="3">
    <source>
        <dbReference type="ARBA" id="ARBA00023082"/>
    </source>
</evidence>
<comment type="similarity">
    <text evidence="1">Belongs to the sigma-70 factor family. ECF subfamily.</text>
</comment>
<feature type="region of interest" description="Disordered" evidence="5">
    <location>
        <begin position="77"/>
        <end position="97"/>
    </location>
</feature>
<dbReference type="Pfam" id="PF08281">
    <property type="entry name" value="Sigma70_r4_2"/>
    <property type="match status" value="1"/>
</dbReference>
<dbReference type="NCBIfam" id="TIGR02937">
    <property type="entry name" value="sigma70-ECF"/>
    <property type="match status" value="1"/>
</dbReference>
<feature type="domain" description="RNA polymerase sigma-70 region 2" evidence="6">
    <location>
        <begin position="13"/>
        <end position="73"/>
    </location>
</feature>
<evidence type="ECO:0000259" key="7">
    <source>
        <dbReference type="Pfam" id="PF08281"/>
    </source>
</evidence>
<dbReference type="InterPro" id="IPR036388">
    <property type="entry name" value="WH-like_DNA-bd_sf"/>
</dbReference>
<dbReference type="AlphaFoldDB" id="A0A1S1H7K1"/>
<reference evidence="8 9" key="1">
    <citation type="submission" date="2016-09" db="EMBL/GenBank/DDBJ databases">
        <title>Metabolic pathway, cell adaptation mechanisms and a novel monoxygenase revealed through proteogenomic-transcription analysis of a Sphingomonas haloaromaticamans strain degrading the fungicide ortho-phenylphenol.</title>
        <authorList>
            <person name="Perruchon C."/>
            <person name="Papadopoulou E.S."/>
            <person name="Rousidou C."/>
            <person name="Vasileiadis S."/>
            <person name="Tanou G."/>
            <person name="Amoutzias G."/>
            <person name="Molassiotis A."/>
            <person name="Karpouzas D.G."/>
        </authorList>
    </citation>
    <scope>NUCLEOTIDE SEQUENCE [LARGE SCALE GENOMIC DNA]</scope>
    <source>
        <strain evidence="8 9">P3</strain>
    </source>
</reference>
<evidence type="ECO:0000313" key="8">
    <source>
        <dbReference type="EMBL" id="OHT18064.1"/>
    </source>
</evidence>
<dbReference type="InterPro" id="IPR014284">
    <property type="entry name" value="RNA_pol_sigma-70_dom"/>
</dbReference>
<dbReference type="InterPro" id="IPR007627">
    <property type="entry name" value="RNA_pol_sigma70_r2"/>
</dbReference>
<dbReference type="InterPro" id="IPR013324">
    <property type="entry name" value="RNA_pol_sigma_r3/r4-like"/>
</dbReference>
<dbReference type="GO" id="GO:0016987">
    <property type="term" value="F:sigma factor activity"/>
    <property type="evidence" value="ECO:0007669"/>
    <property type="project" value="UniProtKB-KW"/>
</dbReference>
<dbReference type="EMBL" id="MIPT01000001">
    <property type="protein sequence ID" value="OHT18064.1"/>
    <property type="molecule type" value="Genomic_DNA"/>
</dbReference>
<dbReference type="GO" id="GO:0006352">
    <property type="term" value="P:DNA-templated transcription initiation"/>
    <property type="evidence" value="ECO:0007669"/>
    <property type="project" value="InterPro"/>
</dbReference>
<dbReference type="OrthoDB" id="7447094at2"/>
<sequence>MRNSGGLETVFLENRDRLLRFLAAHGAGESAEDLLQELWVRISAAPAGPVAQPLAYLYRAANNLIVDRHRALRTAERRDHEWSEATGATVPGVSDMPGGERTLIARERLRQAEAALAALGTRAETVFRRHRLDGVSQREIAMELGVSLSTVESDLRRAYRAMIELRSRLDAE</sequence>
<keyword evidence="2" id="KW-0805">Transcription regulation</keyword>
<evidence type="ECO:0000256" key="1">
    <source>
        <dbReference type="ARBA" id="ARBA00010641"/>
    </source>
</evidence>
<evidence type="ECO:0000256" key="2">
    <source>
        <dbReference type="ARBA" id="ARBA00023015"/>
    </source>
</evidence>
<dbReference type="PANTHER" id="PTHR43133">
    <property type="entry name" value="RNA POLYMERASE ECF-TYPE SIGMA FACTO"/>
    <property type="match status" value="1"/>
</dbReference>
<evidence type="ECO:0000256" key="5">
    <source>
        <dbReference type="SAM" id="MobiDB-lite"/>
    </source>
</evidence>
<keyword evidence="4" id="KW-0804">Transcription</keyword>
<dbReference type="SUPFAM" id="SSF88659">
    <property type="entry name" value="Sigma3 and sigma4 domains of RNA polymerase sigma factors"/>
    <property type="match status" value="1"/>
</dbReference>
<dbReference type="SUPFAM" id="SSF88946">
    <property type="entry name" value="Sigma2 domain of RNA polymerase sigma factors"/>
    <property type="match status" value="1"/>
</dbReference>
<dbReference type="Gene3D" id="1.10.1740.10">
    <property type="match status" value="1"/>
</dbReference>
<dbReference type="Pfam" id="PF04542">
    <property type="entry name" value="Sigma70_r2"/>
    <property type="match status" value="1"/>
</dbReference>
<keyword evidence="9" id="KW-1185">Reference proteome</keyword>
<dbReference type="Gene3D" id="1.10.10.10">
    <property type="entry name" value="Winged helix-like DNA-binding domain superfamily/Winged helix DNA-binding domain"/>
    <property type="match status" value="1"/>
</dbReference>
<protein>
    <submittedName>
        <fullName evidence="8">Extracytoplasmic-function sigma-70 factor</fullName>
    </submittedName>
</protein>
<proteinExistence type="inferred from homology"/>
<comment type="caution">
    <text evidence="8">The sequence shown here is derived from an EMBL/GenBank/DDBJ whole genome shotgun (WGS) entry which is preliminary data.</text>
</comment>
<organism evidence="8 9">
    <name type="scientific">Edaphosphingomonas haloaromaticamans</name>
    <dbReference type="NCBI Taxonomy" id="653954"/>
    <lineage>
        <taxon>Bacteria</taxon>
        <taxon>Pseudomonadati</taxon>
        <taxon>Pseudomonadota</taxon>
        <taxon>Alphaproteobacteria</taxon>
        <taxon>Sphingomonadales</taxon>
        <taxon>Rhizorhabdaceae</taxon>
        <taxon>Edaphosphingomonas</taxon>
    </lineage>
</organism>
<dbReference type="RefSeq" id="WP_070931597.1">
    <property type="nucleotide sequence ID" value="NZ_MIPT01000001.1"/>
</dbReference>
<dbReference type="InterPro" id="IPR013325">
    <property type="entry name" value="RNA_pol_sigma_r2"/>
</dbReference>
<evidence type="ECO:0000313" key="9">
    <source>
        <dbReference type="Proteomes" id="UP000179467"/>
    </source>
</evidence>
<dbReference type="InterPro" id="IPR039425">
    <property type="entry name" value="RNA_pol_sigma-70-like"/>
</dbReference>
<keyword evidence="3" id="KW-0731">Sigma factor</keyword>
<name>A0A1S1H7K1_9SPHN</name>
<dbReference type="PANTHER" id="PTHR43133:SF63">
    <property type="entry name" value="RNA POLYMERASE SIGMA FACTOR FECI-RELATED"/>
    <property type="match status" value="1"/>
</dbReference>
<feature type="domain" description="RNA polymerase sigma factor 70 region 4 type 2" evidence="7">
    <location>
        <begin position="110"/>
        <end position="162"/>
    </location>
</feature>
<gene>
    <name evidence="8" type="ORF">BHE75_00032</name>
</gene>